<comment type="caution">
    <text evidence="5">The sequence shown here is derived from an EMBL/GenBank/DDBJ whole genome shotgun (WGS) entry which is preliminary data.</text>
</comment>
<dbReference type="Pfam" id="PF24878">
    <property type="entry name" value="YkcB_C"/>
    <property type="match status" value="1"/>
</dbReference>
<proteinExistence type="predicted"/>
<keyword evidence="3" id="KW-0732">Signal</keyword>
<reference evidence="5 6" key="1">
    <citation type="submission" date="2020-08" db="EMBL/GenBank/DDBJ databases">
        <title>Sequencing the genomes of 1000 actinobacteria strains.</title>
        <authorList>
            <person name="Klenk H.-P."/>
        </authorList>
    </citation>
    <scope>NUCLEOTIDE SEQUENCE [LARGE SCALE GENOMIC DNA]</scope>
    <source>
        <strain evidence="5 6">DSM 45267</strain>
    </source>
</reference>
<sequence length="199" mass="19614">MRWIVLALGVLAATAIAVGVHRFRKAAVVVAVVTALAGLSATGAYAQTTASVPHTGSLPMSDPSGDGTDPMGRQGGQGGPGTGTVSAELTAALQDTDTDWAAAAMGAQGQGSLQLASGRPVMAIGGFNGGDPAPTLAQFKQWVSEGRIAYFVSECGMGGGMGGPGGGPGRSGSGSEISSWVEANFEGTTIGGATVYDLR</sequence>
<evidence type="ECO:0000256" key="1">
    <source>
        <dbReference type="SAM" id="MobiDB-lite"/>
    </source>
</evidence>
<evidence type="ECO:0000313" key="5">
    <source>
        <dbReference type="EMBL" id="MBB3665261.1"/>
    </source>
</evidence>
<evidence type="ECO:0000259" key="4">
    <source>
        <dbReference type="Pfam" id="PF24878"/>
    </source>
</evidence>
<evidence type="ECO:0000256" key="2">
    <source>
        <dbReference type="SAM" id="Phobius"/>
    </source>
</evidence>
<keyword evidence="2" id="KW-1133">Transmembrane helix</keyword>
<keyword evidence="6" id="KW-1185">Reference proteome</keyword>
<dbReference type="AlphaFoldDB" id="A0A839XRA2"/>
<dbReference type="RefSeq" id="WP_183786485.1">
    <property type="nucleotide sequence ID" value="NZ_JACIBS010000003.1"/>
</dbReference>
<feature type="region of interest" description="Disordered" evidence="1">
    <location>
        <begin position="51"/>
        <end position="85"/>
    </location>
</feature>
<accession>A0A839XRA2</accession>
<name>A0A839XRA2_9PSEU</name>
<feature type="signal peptide" evidence="3">
    <location>
        <begin position="1"/>
        <end position="46"/>
    </location>
</feature>
<dbReference type="Proteomes" id="UP000564573">
    <property type="component" value="Unassembled WGS sequence"/>
</dbReference>
<gene>
    <name evidence="5" type="ORF">FB384_004214</name>
</gene>
<organism evidence="5 6">
    <name type="scientific">Prauserella sediminis</name>
    <dbReference type="NCBI Taxonomy" id="577680"/>
    <lineage>
        <taxon>Bacteria</taxon>
        <taxon>Bacillati</taxon>
        <taxon>Actinomycetota</taxon>
        <taxon>Actinomycetes</taxon>
        <taxon>Pseudonocardiales</taxon>
        <taxon>Pseudonocardiaceae</taxon>
        <taxon>Prauserella</taxon>
        <taxon>Prauserella salsuginis group</taxon>
    </lineage>
</organism>
<feature type="domain" description="Putative mannosyltransferase YkcA/B-like C-terminal" evidence="4">
    <location>
        <begin position="95"/>
        <end position="184"/>
    </location>
</feature>
<feature type="compositionally biased region" description="Gly residues" evidence="1">
    <location>
        <begin position="73"/>
        <end position="82"/>
    </location>
</feature>
<evidence type="ECO:0000313" key="6">
    <source>
        <dbReference type="Proteomes" id="UP000564573"/>
    </source>
</evidence>
<evidence type="ECO:0000256" key="3">
    <source>
        <dbReference type="SAM" id="SignalP"/>
    </source>
</evidence>
<keyword evidence="2" id="KW-0812">Transmembrane</keyword>
<feature type="transmembrane region" description="Helical" evidence="2">
    <location>
        <begin position="27"/>
        <end position="46"/>
    </location>
</feature>
<dbReference type="InterPro" id="IPR056785">
    <property type="entry name" value="YkcA/B-like_C"/>
</dbReference>
<feature type="chain" id="PRO_5032779193" description="Putative mannosyltransferase YkcA/B-like C-terminal domain-containing protein" evidence="3">
    <location>
        <begin position="47"/>
        <end position="199"/>
    </location>
</feature>
<keyword evidence="2" id="KW-0472">Membrane</keyword>
<dbReference type="EMBL" id="JACIBS010000003">
    <property type="protein sequence ID" value="MBB3665261.1"/>
    <property type="molecule type" value="Genomic_DNA"/>
</dbReference>
<protein>
    <recommendedName>
        <fullName evidence="4">Putative mannosyltransferase YkcA/B-like C-terminal domain-containing protein</fullName>
    </recommendedName>
</protein>